<feature type="chain" id="PRO_5018138425" description="DUF2207 domain-containing protein" evidence="1">
    <location>
        <begin position="20"/>
        <end position="162"/>
    </location>
</feature>
<dbReference type="EMBL" id="RMTL01000002">
    <property type="protein sequence ID" value="MFK55359.1"/>
    <property type="molecule type" value="Genomic_DNA"/>
</dbReference>
<evidence type="ECO:0008006" key="3">
    <source>
        <dbReference type="Google" id="ProtNLM"/>
    </source>
</evidence>
<gene>
    <name evidence="2" type="ORF">EEM01_03815</name>
</gene>
<comment type="caution">
    <text evidence="2">The sequence shown here is derived from an EMBL/GenBank/DDBJ whole genome shotgun (WGS) entry which is preliminary data.</text>
</comment>
<keyword evidence="1" id="KW-0732">Signal</keyword>
<organism evidence="2">
    <name type="scientific">Salmonella enterica</name>
    <name type="common">Salmonella choleraesuis</name>
    <dbReference type="NCBI Taxonomy" id="28901"/>
    <lineage>
        <taxon>Bacteria</taxon>
        <taxon>Pseudomonadati</taxon>
        <taxon>Pseudomonadota</taxon>
        <taxon>Gammaproteobacteria</taxon>
        <taxon>Enterobacterales</taxon>
        <taxon>Enterobacteriaceae</taxon>
        <taxon>Salmonella</taxon>
    </lineage>
</organism>
<proteinExistence type="predicted"/>
<evidence type="ECO:0000256" key="1">
    <source>
        <dbReference type="SAM" id="SignalP"/>
    </source>
</evidence>
<accession>A0A3J4LDZ6</accession>
<reference evidence="2" key="1">
    <citation type="submission" date="2018-11" db="EMBL/GenBank/DDBJ databases">
        <authorList>
            <consortium name="PulseNet: The National Subtyping Network for Foodborne Disease Surveillance"/>
            <person name="Tarr C.L."/>
            <person name="Trees E."/>
            <person name="Katz L.S."/>
            <person name="Carleton-Romer H.A."/>
            <person name="Stroika S."/>
            <person name="Kucerova Z."/>
            <person name="Roache K.F."/>
            <person name="Sabol A.L."/>
            <person name="Besser J."/>
            <person name="Gerner-Smidt P."/>
        </authorList>
    </citation>
    <scope>NUCLEOTIDE SEQUENCE [LARGE SCALE GENOMIC DNA]</scope>
    <source>
        <strain evidence="2">PNUSAS059842</strain>
    </source>
</reference>
<evidence type="ECO:0000313" key="2">
    <source>
        <dbReference type="EMBL" id="MFK55359.1"/>
    </source>
</evidence>
<feature type="signal peptide" evidence="1">
    <location>
        <begin position="1"/>
        <end position="19"/>
    </location>
</feature>
<name>A0A3J4LDZ6_SALER</name>
<dbReference type="Proteomes" id="UP000839509">
    <property type="component" value="Unassembled WGS sequence"/>
</dbReference>
<protein>
    <recommendedName>
        <fullName evidence="3">DUF2207 domain-containing protein</fullName>
    </recommendedName>
</protein>
<sequence length="162" mass="18577">MRGFIFGLSLLISSFYALAKTDIVQGPFKLDVNDSVYIKKEDNPNYPLALYFETNGNNIRVESYEVDGSEPHVETVFFTKVNNKKNVIVLISWELRHPAEKINGIAYQVYGYNYFSNGLSINTSVKEDQNLNGLNGEFNGEKLHFKYKNAAEIKTYLQSHYK</sequence>
<dbReference type="AlphaFoldDB" id="A0A3J4LDZ6"/>